<keyword evidence="7" id="KW-1185">Reference proteome</keyword>
<dbReference type="InterPro" id="IPR013785">
    <property type="entry name" value="Aldolase_TIM"/>
</dbReference>
<dbReference type="OrthoDB" id="9801154at2"/>
<protein>
    <submittedName>
        <fullName evidence="6">Putative DNA modification/repair radical SAM protein</fullName>
    </submittedName>
</protein>
<dbReference type="Proteomes" id="UP000515847">
    <property type="component" value="Chromosome"/>
</dbReference>
<dbReference type="SUPFAM" id="SSF47781">
    <property type="entry name" value="RuvA domain 2-like"/>
    <property type="match status" value="1"/>
</dbReference>
<dbReference type="PROSITE" id="PS51918">
    <property type="entry name" value="RADICAL_SAM"/>
    <property type="match status" value="1"/>
</dbReference>
<dbReference type="CDD" id="cd01335">
    <property type="entry name" value="Radical_SAM"/>
    <property type="match status" value="1"/>
</dbReference>
<evidence type="ECO:0000256" key="2">
    <source>
        <dbReference type="ARBA" id="ARBA00022723"/>
    </source>
</evidence>
<dbReference type="PANTHER" id="PTHR21180:SF9">
    <property type="entry name" value="TYPE II SECRETION SYSTEM PROTEIN K"/>
    <property type="match status" value="1"/>
</dbReference>
<dbReference type="InterPro" id="IPR007197">
    <property type="entry name" value="rSAM"/>
</dbReference>
<gene>
    <name evidence="6" type="ORF">BR63_18855</name>
</gene>
<dbReference type="Pfam" id="PF12836">
    <property type="entry name" value="HHH_3"/>
    <property type="match status" value="1"/>
</dbReference>
<dbReference type="NCBIfam" id="TIGR03916">
    <property type="entry name" value="rSAM_link_UDG"/>
    <property type="match status" value="1"/>
</dbReference>
<dbReference type="KEGG" id="tfr:BR63_18855"/>
<name>A0A7G6E7U1_THEFR</name>
<dbReference type="InterPro" id="IPR051675">
    <property type="entry name" value="Endo/Exo/Phosphatase_dom_1"/>
</dbReference>
<evidence type="ECO:0000256" key="3">
    <source>
        <dbReference type="ARBA" id="ARBA00023004"/>
    </source>
</evidence>
<feature type="domain" description="Radical SAM core" evidence="5">
    <location>
        <begin position="44"/>
        <end position="280"/>
    </location>
</feature>
<organism evidence="6 7">
    <name type="scientific">Thermanaerosceptrum fracticalcis</name>
    <dbReference type="NCBI Taxonomy" id="1712410"/>
    <lineage>
        <taxon>Bacteria</taxon>
        <taxon>Bacillati</taxon>
        <taxon>Bacillota</taxon>
        <taxon>Clostridia</taxon>
        <taxon>Eubacteriales</taxon>
        <taxon>Peptococcaceae</taxon>
        <taxon>Thermanaerosceptrum</taxon>
    </lineage>
</organism>
<dbReference type="SFLD" id="SFLDS00029">
    <property type="entry name" value="Radical_SAM"/>
    <property type="match status" value="1"/>
</dbReference>
<evidence type="ECO:0000259" key="5">
    <source>
        <dbReference type="PROSITE" id="PS51918"/>
    </source>
</evidence>
<proteinExistence type="predicted"/>
<evidence type="ECO:0000256" key="4">
    <source>
        <dbReference type="ARBA" id="ARBA00023014"/>
    </source>
</evidence>
<dbReference type="GO" id="GO:0003824">
    <property type="term" value="F:catalytic activity"/>
    <property type="evidence" value="ECO:0007669"/>
    <property type="project" value="InterPro"/>
</dbReference>
<dbReference type="InterPro" id="IPR058240">
    <property type="entry name" value="rSAM_sf"/>
</dbReference>
<accession>A0A7G6E7U1</accession>
<dbReference type="InterPro" id="IPR023874">
    <property type="entry name" value="DNA_rSAM_put"/>
</dbReference>
<dbReference type="SFLD" id="SFLDG01102">
    <property type="entry name" value="Uncharacterised_Radical_SAM_Su"/>
    <property type="match status" value="1"/>
</dbReference>
<dbReference type="InterPro" id="IPR010994">
    <property type="entry name" value="RuvA_2-like"/>
</dbReference>
<sequence length="389" mass="44068">MDIDKLALLGAAAKYDICASTSSGVSKVKNPLMGSPVASGICHSFTPDGRCVSLLKVLMTNECQKDCSYCANRVQRDIERTSFTAPELSKIFIELYRRNYVEGLFLSSGIKQSTTQSMEEMIKAAEILREKYRFGGYIHLKILPGSSPDLIAQAVKLANRVSLNLEVPNENRLQAISKTKNYHKELLTPLKAIAADLPYNPGTTQTTQFIVGAAQESDQEILTTVMSLYKDYRVKRSYFSAFQPVPQTPLENLKPVPIKRENRLYQAEFLFRLYKFTLDDLVFDPTGNLDLTLDPKLMFAVKNPQLFPMEINRASLYDLLRVPGIGPKSAQRLLVVRRRHRFTSLEELKNVGVVIKRASPFITINGKKQGDLNWLYNPRPQKFTQLSFW</sequence>
<reference evidence="6 7" key="1">
    <citation type="journal article" date="2019" name="Front. Microbiol.">
        <title>Thermoanaerosceptrum fracticalcis gen. nov. sp. nov., a Novel Fumarate-Fermenting Microorganism From a Deep Fractured Carbonate Aquifer of the US Great Basin.</title>
        <authorList>
            <person name="Hamilton-Brehm S.D."/>
            <person name="Stewart L.E."/>
            <person name="Zavarin M."/>
            <person name="Caldwell M."/>
            <person name="Lawson P.A."/>
            <person name="Onstott T.C."/>
            <person name="Grzymski J."/>
            <person name="Neveux I."/>
            <person name="Lollar B.S."/>
            <person name="Russell C.E."/>
            <person name="Moser D.P."/>
        </authorList>
    </citation>
    <scope>NUCLEOTIDE SEQUENCE [LARGE SCALE GENOMIC DNA]</scope>
    <source>
        <strain evidence="6 7">DRI-13</strain>
    </source>
</reference>
<evidence type="ECO:0000313" key="7">
    <source>
        <dbReference type="Proteomes" id="UP000515847"/>
    </source>
</evidence>
<keyword evidence="4" id="KW-0411">Iron-sulfur</keyword>
<dbReference type="AlphaFoldDB" id="A0A7G6E7U1"/>
<dbReference type="InterPro" id="IPR006638">
    <property type="entry name" value="Elp3/MiaA/NifB-like_rSAM"/>
</dbReference>
<keyword evidence="3" id="KW-0408">Iron</keyword>
<evidence type="ECO:0000256" key="1">
    <source>
        <dbReference type="ARBA" id="ARBA00022691"/>
    </source>
</evidence>
<dbReference type="SMART" id="SM00729">
    <property type="entry name" value="Elp3"/>
    <property type="match status" value="1"/>
</dbReference>
<keyword evidence="2" id="KW-0479">Metal-binding</keyword>
<dbReference type="Gene3D" id="3.20.20.70">
    <property type="entry name" value="Aldolase class I"/>
    <property type="match status" value="1"/>
</dbReference>
<dbReference type="SUPFAM" id="SSF102114">
    <property type="entry name" value="Radical SAM enzymes"/>
    <property type="match status" value="1"/>
</dbReference>
<dbReference type="EMBL" id="CP045798">
    <property type="protein sequence ID" value="QNB48145.1"/>
    <property type="molecule type" value="Genomic_DNA"/>
</dbReference>
<evidence type="ECO:0000313" key="6">
    <source>
        <dbReference type="EMBL" id="QNB48145.1"/>
    </source>
</evidence>
<dbReference type="RefSeq" id="WP_051965500.1">
    <property type="nucleotide sequence ID" value="NZ_CP045798.1"/>
</dbReference>
<dbReference type="Gene3D" id="1.10.150.320">
    <property type="entry name" value="Photosystem II 12 kDa extrinsic protein"/>
    <property type="match status" value="1"/>
</dbReference>
<dbReference type="Pfam" id="PF04055">
    <property type="entry name" value="Radical_SAM"/>
    <property type="match status" value="1"/>
</dbReference>
<dbReference type="GO" id="GO:0046872">
    <property type="term" value="F:metal ion binding"/>
    <property type="evidence" value="ECO:0007669"/>
    <property type="project" value="UniProtKB-KW"/>
</dbReference>
<dbReference type="GO" id="GO:0051536">
    <property type="term" value="F:iron-sulfur cluster binding"/>
    <property type="evidence" value="ECO:0007669"/>
    <property type="project" value="UniProtKB-KW"/>
</dbReference>
<dbReference type="PANTHER" id="PTHR21180">
    <property type="entry name" value="ENDONUCLEASE/EXONUCLEASE/PHOSPHATASE FAMILY DOMAIN-CONTAINING PROTEIN 1"/>
    <property type="match status" value="1"/>
</dbReference>
<keyword evidence="1" id="KW-0949">S-adenosyl-L-methionine</keyword>